<evidence type="ECO:0000313" key="2">
    <source>
        <dbReference type="EMBL" id="NJP37636.1"/>
    </source>
</evidence>
<proteinExistence type="inferred from homology"/>
<dbReference type="PANTHER" id="PTHR34297">
    <property type="entry name" value="HYPOTHETICAL CYTOSOLIC PROTEIN-RELATED"/>
    <property type="match status" value="1"/>
</dbReference>
<organism evidence="2 3">
    <name type="scientific">Alkalicoccus luteus</name>
    <dbReference type="NCBI Taxonomy" id="1237094"/>
    <lineage>
        <taxon>Bacteria</taxon>
        <taxon>Bacillati</taxon>
        <taxon>Bacillota</taxon>
        <taxon>Bacilli</taxon>
        <taxon>Bacillales</taxon>
        <taxon>Bacillaceae</taxon>
        <taxon>Alkalicoccus</taxon>
    </lineage>
</organism>
<protein>
    <submittedName>
        <fullName evidence="2">Asp23/Gls24 family envelope stress response protein</fullName>
    </submittedName>
</protein>
<evidence type="ECO:0000313" key="3">
    <source>
        <dbReference type="Proteomes" id="UP000752012"/>
    </source>
</evidence>
<dbReference type="RefSeq" id="WP_168006370.1">
    <property type="nucleotide sequence ID" value="NZ_JAATHJ010000010.1"/>
</dbReference>
<dbReference type="AlphaFoldDB" id="A0A969PSL9"/>
<comment type="similarity">
    <text evidence="1">Belongs to the asp23 family.</text>
</comment>
<comment type="caution">
    <text evidence="2">The sequence shown here is derived from an EMBL/GenBank/DDBJ whole genome shotgun (WGS) entry which is preliminary data.</text>
</comment>
<dbReference type="InterPro" id="IPR005531">
    <property type="entry name" value="Asp23"/>
</dbReference>
<dbReference type="PANTHER" id="PTHR34297:SF1">
    <property type="entry name" value="ASP23_GLS24 FAMILY ENVELOPE STRESS RESPONSE PROTEIN"/>
    <property type="match status" value="1"/>
</dbReference>
<keyword evidence="3" id="KW-1185">Reference proteome</keyword>
<sequence length="133" mass="14244">MAENHAVKIADYKNELGTVEISPEVVEIIAGLAAAEVEGVDHLHGNFAAGVAEKLGRKSLSKGIKVDMNGENVTIEVYIVTKYGHSIPEVGGRVQENIVQTLKTMTALEAKAVHIHVTGVQFETKLEAETAPE</sequence>
<accession>A0A969PSL9</accession>
<dbReference type="Pfam" id="PF03780">
    <property type="entry name" value="Asp23"/>
    <property type="match status" value="1"/>
</dbReference>
<gene>
    <name evidence="2" type="ORF">HCN83_08560</name>
</gene>
<evidence type="ECO:0000256" key="1">
    <source>
        <dbReference type="ARBA" id="ARBA00005721"/>
    </source>
</evidence>
<name>A0A969PSL9_9BACI</name>
<dbReference type="Proteomes" id="UP000752012">
    <property type="component" value="Unassembled WGS sequence"/>
</dbReference>
<reference evidence="2 3" key="1">
    <citation type="submission" date="2020-03" db="EMBL/GenBank/DDBJ databases">
        <title>Assessment of the enzymatic potential of alkaline-tolerant lipase obtained from Bacillus luteus H11 (technogenic soil) for the bioremediation of saline soils contaminated with petroleum substances.</title>
        <authorList>
            <person name="Kalwasinska A."/>
        </authorList>
    </citation>
    <scope>NUCLEOTIDE SEQUENCE [LARGE SCALE GENOMIC DNA]</scope>
    <source>
        <strain evidence="2 3">H11</strain>
    </source>
</reference>
<dbReference type="EMBL" id="JAATHJ010000010">
    <property type="protein sequence ID" value="NJP37636.1"/>
    <property type="molecule type" value="Genomic_DNA"/>
</dbReference>